<gene>
    <name evidence="2" type="ORF">UFOVP583_44</name>
</gene>
<evidence type="ECO:0000313" key="2">
    <source>
        <dbReference type="EMBL" id="CAB4151960.1"/>
    </source>
</evidence>
<dbReference type="EMBL" id="LR796563">
    <property type="protein sequence ID" value="CAB4151960.1"/>
    <property type="molecule type" value="Genomic_DNA"/>
</dbReference>
<protein>
    <submittedName>
        <fullName evidence="2">Uncharacterized protein</fullName>
    </submittedName>
</protein>
<reference evidence="2" key="1">
    <citation type="submission" date="2020-04" db="EMBL/GenBank/DDBJ databases">
        <authorList>
            <person name="Chiriac C."/>
            <person name="Salcher M."/>
            <person name="Ghai R."/>
            <person name="Kavagutti S V."/>
        </authorList>
    </citation>
    <scope>NUCLEOTIDE SEQUENCE</scope>
</reference>
<feature type="region of interest" description="Disordered" evidence="1">
    <location>
        <begin position="18"/>
        <end position="43"/>
    </location>
</feature>
<proteinExistence type="predicted"/>
<feature type="compositionally biased region" description="Gly residues" evidence="1">
    <location>
        <begin position="34"/>
        <end position="43"/>
    </location>
</feature>
<name>A0A6J5N3S8_9CAUD</name>
<organism evidence="2">
    <name type="scientific">uncultured Caudovirales phage</name>
    <dbReference type="NCBI Taxonomy" id="2100421"/>
    <lineage>
        <taxon>Viruses</taxon>
        <taxon>Duplodnaviria</taxon>
        <taxon>Heunggongvirae</taxon>
        <taxon>Uroviricota</taxon>
        <taxon>Caudoviricetes</taxon>
        <taxon>Peduoviridae</taxon>
        <taxon>Maltschvirus</taxon>
        <taxon>Maltschvirus maltsch</taxon>
    </lineage>
</organism>
<accession>A0A6J5N3S8</accession>
<sequence>MSFTISINDQAAFEVQFAGPAGPTGPQGPQGIQGVPGQGVASGGTTGQVLKKLSGADYDTGWSSDISGVAWGGITGTLSAQTDLQTALDAKLSTSAASSTYLPLAGGYITGDIQSLNGSEFRTFQSTNSAIIRPYQIQLGDAVGTLTVDAGGITFNSSPYKQTAPFLGLDGYATESWVTAGFYPLTGNPSGFLTSSALTGYATESWVTSQGYATETYVNSQGFITSAALAGYATETWVTGQLGSYLPLSGGAMTGSITSTGTTHDTEMSGEFFGVQLSSDHTQGTMLNYDGLHTYDGPNSVYVKPTGITFSDSTVQTTAGISDAPSDSAYYSRRNAGWEQTLGPDAPWNGIIYGRQDGFWVAAGGGGTWGSITGTLSDQTDLQAALDAKYDASNPAGFITAGDLTGYATESWVTSQGYLTTAILDGYAQLSGSIFTGVVEFDPYSQGRIMIGGGYDVGGGFLASRFNLGAGFTATQAILGDFWFNGTNLQYADGSIPNPTVASQSWVTSQGYATIGQLSSYAPLAGATFTGKVNLATISTSSPSVNLGGQCDSAPAAATNGDLWISNAVAPKLTYRMGGVNYNLPVLNQFNTFTNQMVIDTTSATTAALRVTQRGAGNAIEVEDSTTPDATRFVVDQFGKVGIGVAPDTTAAIKIDGNGMSFNGLVFNPTATSAHTGGSDTLDLLVTINGTPYRLGLRPA</sequence>
<evidence type="ECO:0000256" key="1">
    <source>
        <dbReference type="SAM" id="MobiDB-lite"/>
    </source>
</evidence>